<keyword evidence="2" id="KW-0288">FMN</keyword>
<dbReference type="InterPro" id="IPR004136">
    <property type="entry name" value="NMO"/>
</dbReference>
<proteinExistence type="predicted"/>
<dbReference type="PANTHER" id="PTHR32332">
    <property type="entry name" value="2-NITROPROPANE DIOXYGENASE"/>
    <property type="match status" value="1"/>
</dbReference>
<dbReference type="CDD" id="cd04730">
    <property type="entry name" value="NPD_like"/>
    <property type="match status" value="1"/>
</dbReference>
<keyword evidence="3" id="KW-0560">Oxidoreductase</keyword>
<name>A0A564ZM38_9BACT</name>
<feature type="region of interest" description="Disordered" evidence="4">
    <location>
        <begin position="243"/>
        <end position="263"/>
    </location>
</feature>
<dbReference type="PANTHER" id="PTHR32332:SF33">
    <property type="entry name" value="NITRONATE MONOOXYGENASE DOMAIN-CONTAINING PROTEIN"/>
    <property type="match status" value="1"/>
</dbReference>
<dbReference type="Pfam" id="PF03060">
    <property type="entry name" value="NMO"/>
    <property type="match status" value="1"/>
</dbReference>
<dbReference type="EMBL" id="CABIKM010000055">
    <property type="protein sequence ID" value="VUZ86395.1"/>
    <property type="molecule type" value="Genomic_DNA"/>
</dbReference>
<keyword evidence="1" id="KW-0285">Flavoprotein</keyword>
<keyword evidence="5" id="KW-0223">Dioxygenase</keyword>
<evidence type="ECO:0000313" key="5">
    <source>
        <dbReference type="EMBL" id="VUZ86395.1"/>
    </source>
</evidence>
<evidence type="ECO:0000256" key="1">
    <source>
        <dbReference type="ARBA" id="ARBA00022630"/>
    </source>
</evidence>
<dbReference type="AlphaFoldDB" id="A0A564ZM38"/>
<keyword evidence="6" id="KW-1185">Reference proteome</keyword>
<accession>A0A564ZM38</accession>
<evidence type="ECO:0000256" key="3">
    <source>
        <dbReference type="ARBA" id="ARBA00023002"/>
    </source>
</evidence>
<dbReference type="GO" id="GO:0051213">
    <property type="term" value="F:dioxygenase activity"/>
    <property type="evidence" value="ECO:0007669"/>
    <property type="project" value="UniProtKB-KW"/>
</dbReference>
<evidence type="ECO:0000256" key="2">
    <source>
        <dbReference type="ARBA" id="ARBA00022643"/>
    </source>
</evidence>
<dbReference type="Proteomes" id="UP000334340">
    <property type="component" value="Unassembled WGS sequence"/>
</dbReference>
<evidence type="ECO:0000256" key="4">
    <source>
        <dbReference type="SAM" id="MobiDB-lite"/>
    </source>
</evidence>
<sequence>MESVRTLPLVIQGGMGVGISGWELARAVSRAGQLGVVSGTGLDILLARRLEDGDPGGHVRRALEVFPIPGVAARVLARYFRPGGRPAGTPYRTVPMLRQRMSVEREQLIVAATFVEVYLAREGHDGAVGINLLTKIQLPTLATLYGAMLAGVGVVLMGAGIPLKIPGVLDQLAAHEPATLCLEVAGAGTGEVEELHFDPRRHGAAVSQPLTRPRFFAVVASNSLATLLARKANGRVDGFVIEGPTAGGHNAPPRGEARRNERGEPIYGKRDTVDLAAIRALGLPFWRAGGAGSPEALTAALKEGAAGIQVGTLFAFCDESGLPAEQRRAMLASARAGQLDVFTDPLASPTGYPFKIVVRGDAPVETASRTRLCDIGHLRTPYRTSDGGVGYRCPSEPVEAYVAKGGDASDTIGRRCLCNALFANIGHGQLRQDGTTEPQLITAGDQAKELGQFLAGRESYTAKEVLDYLLAGAATSE</sequence>
<organism evidence="5 6">
    <name type="scientific">Candidatus Methylomirabilis lanthanidiphila</name>
    <dbReference type="NCBI Taxonomy" id="2211376"/>
    <lineage>
        <taxon>Bacteria</taxon>
        <taxon>Candidatus Methylomirabilota</taxon>
        <taxon>Candidatus Methylomirabilia</taxon>
        <taxon>Candidatus Methylomirabilales</taxon>
        <taxon>Candidatus Methylomirabilaceae</taxon>
        <taxon>Candidatus Methylomirabilis</taxon>
    </lineage>
</organism>
<dbReference type="GO" id="GO:0018580">
    <property type="term" value="F:nitronate monooxygenase activity"/>
    <property type="evidence" value="ECO:0007669"/>
    <property type="project" value="InterPro"/>
</dbReference>
<dbReference type="SUPFAM" id="SSF51412">
    <property type="entry name" value="Inosine monophosphate dehydrogenase (IMPDH)"/>
    <property type="match status" value="1"/>
</dbReference>
<evidence type="ECO:0000313" key="6">
    <source>
        <dbReference type="Proteomes" id="UP000334340"/>
    </source>
</evidence>
<reference evidence="5 6" key="1">
    <citation type="submission" date="2019-07" db="EMBL/GenBank/DDBJ databases">
        <authorList>
            <person name="Cremers G."/>
        </authorList>
    </citation>
    <scope>NUCLEOTIDE SEQUENCE [LARGE SCALE GENOMIC DNA]</scope>
</reference>
<dbReference type="InterPro" id="IPR013785">
    <property type="entry name" value="Aldolase_TIM"/>
</dbReference>
<protein>
    <submittedName>
        <fullName evidence="5">2-nitropropane dioxygenase</fullName>
    </submittedName>
</protein>
<dbReference type="Gene3D" id="3.20.20.70">
    <property type="entry name" value="Aldolase class I"/>
    <property type="match status" value="2"/>
</dbReference>
<gene>
    <name evidence="5" type="ORF">MELA_02798</name>
</gene>